<evidence type="ECO:0000256" key="3">
    <source>
        <dbReference type="ARBA" id="ARBA00046343"/>
    </source>
</evidence>
<dbReference type="InterPro" id="IPR040132">
    <property type="entry name" value="Tex1/THOC3"/>
</dbReference>
<dbReference type="PANTHER" id="PTHR22839">
    <property type="entry name" value="THO COMPLEX SUBUNIT 3 THO3"/>
    <property type="match status" value="1"/>
</dbReference>
<keyword evidence="7" id="KW-1185">Reference proteome</keyword>
<evidence type="ECO:0000256" key="1">
    <source>
        <dbReference type="ARBA" id="ARBA00022574"/>
    </source>
</evidence>
<feature type="region of interest" description="Disordered" evidence="5">
    <location>
        <begin position="110"/>
        <end position="133"/>
    </location>
</feature>
<feature type="repeat" description="WD" evidence="4">
    <location>
        <begin position="69"/>
        <end position="111"/>
    </location>
</feature>
<comment type="caution">
    <text evidence="6">The sequence shown here is derived from an EMBL/GenBank/DDBJ whole genome shotgun (WGS) entry which is preliminary data.</text>
</comment>
<gene>
    <name evidence="6" type="ORF">PVK06_011151</name>
</gene>
<keyword evidence="2" id="KW-0677">Repeat</keyword>
<evidence type="ECO:0000313" key="7">
    <source>
        <dbReference type="Proteomes" id="UP001358586"/>
    </source>
</evidence>
<proteinExistence type="inferred from homology"/>
<feature type="region of interest" description="Disordered" evidence="5">
    <location>
        <begin position="1"/>
        <end position="22"/>
    </location>
</feature>
<dbReference type="PROSITE" id="PS50294">
    <property type="entry name" value="WD_REPEATS_REGION"/>
    <property type="match status" value="1"/>
</dbReference>
<evidence type="ECO:0000313" key="6">
    <source>
        <dbReference type="EMBL" id="KAK5835462.1"/>
    </source>
</evidence>
<evidence type="ECO:0000256" key="5">
    <source>
        <dbReference type="SAM" id="MobiDB-lite"/>
    </source>
</evidence>
<accession>A0ABR0Q8X6</accession>
<protein>
    <submittedName>
        <fullName evidence="6">Uncharacterized protein</fullName>
    </submittedName>
</protein>
<evidence type="ECO:0000256" key="4">
    <source>
        <dbReference type="PROSITE-ProRule" id="PRU00221"/>
    </source>
</evidence>
<reference evidence="6 7" key="1">
    <citation type="submission" date="2023-03" db="EMBL/GenBank/DDBJ databases">
        <title>WGS of Gossypium arboreum.</title>
        <authorList>
            <person name="Yu D."/>
        </authorList>
    </citation>
    <scope>NUCLEOTIDE SEQUENCE [LARGE SCALE GENOMIC DNA]</scope>
    <source>
        <tissue evidence="6">Leaf</tissue>
    </source>
</reference>
<dbReference type="PROSITE" id="PS50082">
    <property type="entry name" value="WD_REPEATS_2"/>
    <property type="match status" value="1"/>
</dbReference>
<dbReference type="InterPro" id="IPR015943">
    <property type="entry name" value="WD40/YVTN_repeat-like_dom_sf"/>
</dbReference>
<keyword evidence="1 4" id="KW-0853">WD repeat</keyword>
<evidence type="ECO:0000256" key="2">
    <source>
        <dbReference type="ARBA" id="ARBA00022737"/>
    </source>
</evidence>
<dbReference type="Gene3D" id="2.130.10.10">
    <property type="entry name" value="YVTN repeat-like/Quinoprotein amine dehydrogenase"/>
    <property type="match status" value="1"/>
</dbReference>
<dbReference type="EMBL" id="JARKNE010000004">
    <property type="protein sequence ID" value="KAK5835462.1"/>
    <property type="molecule type" value="Genomic_DNA"/>
</dbReference>
<dbReference type="PANTHER" id="PTHR22839:SF0">
    <property type="entry name" value="THO COMPLEX SUBUNIT 3"/>
    <property type="match status" value="1"/>
</dbReference>
<name>A0ABR0Q8X6_GOSAR</name>
<dbReference type="SMART" id="SM00320">
    <property type="entry name" value="WD40"/>
    <property type="match status" value="1"/>
</dbReference>
<organism evidence="6 7">
    <name type="scientific">Gossypium arboreum</name>
    <name type="common">Tree cotton</name>
    <name type="synonym">Gossypium nanking</name>
    <dbReference type="NCBI Taxonomy" id="29729"/>
    <lineage>
        <taxon>Eukaryota</taxon>
        <taxon>Viridiplantae</taxon>
        <taxon>Streptophyta</taxon>
        <taxon>Embryophyta</taxon>
        <taxon>Tracheophyta</taxon>
        <taxon>Spermatophyta</taxon>
        <taxon>Magnoliopsida</taxon>
        <taxon>eudicotyledons</taxon>
        <taxon>Gunneridae</taxon>
        <taxon>Pentapetalae</taxon>
        <taxon>rosids</taxon>
        <taxon>malvids</taxon>
        <taxon>Malvales</taxon>
        <taxon>Malvaceae</taxon>
        <taxon>Malvoideae</taxon>
        <taxon>Gossypium</taxon>
    </lineage>
</organism>
<dbReference type="SUPFAM" id="SSF117289">
    <property type="entry name" value="Nucleoporin domain"/>
    <property type="match status" value="1"/>
</dbReference>
<dbReference type="InterPro" id="IPR001680">
    <property type="entry name" value="WD40_rpt"/>
</dbReference>
<dbReference type="Proteomes" id="UP001358586">
    <property type="component" value="Chromosome 4"/>
</dbReference>
<comment type="similarity">
    <text evidence="3">Belongs to the THOC3 family.</text>
</comment>
<sequence length="164" mass="18006">MAKEVAVASTPPQSSAPPLGSTVIPSQKESAFGSLELHRHQACFQFRRSNRSSLAFEPHGHEKAKDIELKGHTDSVDQLCWDPKHADLIATTSGDKIVRLWDARRQSNNWTMDSSGSAVGRKESGTVPPLDKTGGDESCIIVNEAELHCHPHRQGKQKLKTTVF</sequence>